<dbReference type="GO" id="GO:0030632">
    <property type="term" value="P:D-alanine biosynthetic process"/>
    <property type="evidence" value="ECO:0007669"/>
    <property type="project" value="TreeGrafter"/>
</dbReference>
<evidence type="ECO:0000256" key="1">
    <source>
        <dbReference type="ARBA" id="ARBA00001933"/>
    </source>
</evidence>
<evidence type="ECO:0000256" key="3">
    <source>
        <dbReference type="ARBA" id="ARBA00023235"/>
    </source>
</evidence>
<dbReference type="InterPro" id="IPR009006">
    <property type="entry name" value="Ala_racemase/Decarboxylase_C"/>
</dbReference>
<dbReference type="SUPFAM" id="SSF50621">
    <property type="entry name" value="Alanine racemase C-terminal domain-like"/>
    <property type="match status" value="1"/>
</dbReference>
<dbReference type="SMART" id="SM01005">
    <property type="entry name" value="Ala_racemase_C"/>
    <property type="match status" value="1"/>
</dbReference>
<dbReference type="Pfam" id="PF00842">
    <property type="entry name" value="Ala_racemase_C"/>
    <property type="match status" value="1"/>
</dbReference>
<dbReference type="GO" id="GO:0005829">
    <property type="term" value="C:cytosol"/>
    <property type="evidence" value="ECO:0007669"/>
    <property type="project" value="TreeGrafter"/>
</dbReference>
<sequence length="378" mass="40300">MSAHIGQFSGRLTIDLGAIARNWKGLDAISANSLTPAVVKANAYGCGMERVAATLSHAGAQFFFVATPDEGLALRSQMPNAHIFILNGLFAGAGKLYTQHNLMPVINSLPMLDEWLAICIEAGEALPAGFQFDTGMNRLGFRLLDISIVQSRIKETGYQPQVIMSHLACADIPAHEKNNTQRALFQSVIAQFPQIPASLANSAGILGGRENHFQMVRPGISLYGGRAVQGRPNPMAGVVTLEMPLIQIREARTGESVGYGAGQTLNRDSRLAIVGAGYNDGILRSASSSNARSGGFVAIKGKLAPILGRVSMDTIIVDITELGPNIPDPGEMIEIIGPNISIDDLADASGTIGYEILTSLHGRFNRFYRDENGNLSEG</sequence>
<dbReference type="CDD" id="cd00430">
    <property type="entry name" value="PLPDE_III_AR"/>
    <property type="match status" value="1"/>
</dbReference>
<feature type="domain" description="Alanine racemase C-terminal" evidence="4">
    <location>
        <begin position="238"/>
        <end position="369"/>
    </location>
</feature>
<dbReference type="HAMAP" id="MF_01201">
    <property type="entry name" value="Ala_racemase"/>
    <property type="match status" value="1"/>
</dbReference>
<dbReference type="GO" id="GO:0008784">
    <property type="term" value="F:alanine racemase activity"/>
    <property type="evidence" value="ECO:0007669"/>
    <property type="project" value="UniProtKB-EC"/>
</dbReference>
<keyword evidence="2" id="KW-0663">Pyridoxal phosphate</keyword>
<evidence type="ECO:0000256" key="2">
    <source>
        <dbReference type="ARBA" id="ARBA00022898"/>
    </source>
</evidence>
<dbReference type="Pfam" id="PF01168">
    <property type="entry name" value="Ala_racemase_N"/>
    <property type="match status" value="1"/>
</dbReference>
<dbReference type="InterPro" id="IPR029066">
    <property type="entry name" value="PLP-binding_barrel"/>
</dbReference>
<name>A0A3B0TP40_9ZZZZ</name>
<dbReference type="EMBL" id="UOEQ01000063">
    <property type="protein sequence ID" value="VAW15127.1"/>
    <property type="molecule type" value="Genomic_DNA"/>
</dbReference>
<dbReference type="Gene3D" id="3.20.20.10">
    <property type="entry name" value="Alanine racemase"/>
    <property type="match status" value="1"/>
</dbReference>
<dbReference type="InterPro" id="IPR011079">
    <property type="entry name" value="Ala_racemase_C"/>
</dbReference>
<dbReference type="Gene3D" id="2.40.37.10">
    <property type="entry name" value="Lyase, Ornithine Decarboxylase, Chain A, domain 1"/>
    <property type="match status" value="1"/>
</dbReference>
<dbReference type="AlphaFoldDB" id="A0A3B0TP40"/>
<organism evidence="5">
    <name type="scientific">hydrothermal vent metagenome</name>
    <dbReference type="NCBI Taxonomy" id="652676"/>
    <lineage>
        <taxon>unclassified sequences</taxon>
        <taxon>metagenomes</taxon>
        <taxon>ecological metagenomes</taxon>
    </lineage>
</organism>
<reference evidence="5" key="1">
    <citation type="submission" date="2018-06" db="EMBL/GenBank/DDBJ databases">
        <authorList>
            <person name="Zhirakovskaya E."/>
        </authorList>
    </citation>
    <scope>NUCLEOTIDE SEQUENCE</scope>
</reference>
<dbReference type="PROSITE" id="PS00395">
    <property type="entry name" value="ALANINE_RACEMASE"/>
    <property type="match status" value="1"/>
</dbReference>
<dbReference type="NCBIfam" id="TIGR00492">
    <property type="entry name" value="alr"/>
    <property type="match status" value="1"/>
</dbReference>
<gene>
    <name evidence="5" type="ORF">MNBD_ALPHA11-1040</name>
</gene>
<dbReference type="GO" id="GO:0030170">
    <property type="term" value="F:pyridoxal phosphate binding"/>
    <property type="evidence" value="ECO:0007669"/>
    <property type="project" value="TreeGrafter"/>
</dbReference>
<evidence type="ECO:0000259" key="4">
    <source>
        <dbReference type="SMART" id="SM01005"/>
    </source>
</evidence>
<dbReference type="PANTHER" id="PTHR30511">
    <property type="entry name" value="ALANINE RACEMASE"/>
    <property type="match status" value="1"/>
</dbReference>
<dbReference type="SUPFAM" id="SSF51419">
    <property type="entry name" value="PLP-binding barrel"/>
    <property type="match status" value="1"/>
</dbReference>
<dbReference type="InterPro" id="IPR000821">
    <property type="entry name" value="Ala_racemase"/>
</dbReference>
<dbReference type="EC" id="5.1.1.1" evidence="5"/>
<protein>
    <submittedName>
        <fullName evidence="5">Alanine racemase</fullName>
        <ecNumber evidence="5">5.1.1.1</ecNumber>
    </submittedName>
</protein>
<dbReference type="PRINTS" id="PR00992">
    <property type="entry name" value="ALARACEMASE"/>
</dbReference>
<dbReference type="PANTHER" id="PTHR30511:SF0">
    <property type="entry name" value="ALANINE RACEMASE, CATABOLIC-RELATED"/>
    <property type="match status" value="1"/>
</dbReference>
<evidence type="ECO:0000313" key="5">
    <source>
        <dbReference type="EMBL" id="VAW15127.1"/>
    </source>
</evidence>
<keyword evidence="3 5" id="KW-0413">Isomerase</keyword>
<dbReference type="InterPro" id="IPR001608">
    <property type="entry name" value="Ala_racemase_N"/>
</dbReference>
<proteinExistence type="inferred from homology"/>
<dbReference type="InterPro" id="IPR020622">
    <property type="entry name" value="Ala_racemase_pyridoxalP-BS"/>
</dbReference>
<accession>A0A3B0TP40</accession>
<comment type="cofactor">
    <cofactor evidence="1">
        <name>pyridoxal 5'-phosphate</name>
        <dbReference type="ChEBI" id="CHEBI:597326"/>
    </cofactor>
</comment>